<evidence type="ECO:0000313" key="2">
    <source>
        <dbReference type="Proteomes" id="UP000202086"/>
    </source>
</evidence>
<reference evidence="1 2" key="1">
    <citation type="submission" date="2012-12" db="EMBL/GenBank/DDBJ databases">
        <authorList>
            <person name="Sencilo A."/>
            <person name="Jacobs-Sera D."/>
            <person name="Russell D.A."/>
            <person name="Ko C."/>
            <person name="Atanasova N."/>
            <person name="Osterlund E."/>
            <person name="Oksanen H.M."/>
            <person name="Bamford D.H."/>
            <person name="Hatfull G.F."/>
            <person name="Roine E."/>
            <person name="Hendrix R.W."/>
        </authorList>
    </citation>
    <scope>NUCLEOTIDE SEQUENCE [LARGE SCALE GENOMIC DNA]</scope>
</reference>
<dbReference type="Proteomes" id="UP000202086">
    <property type="component" value="Segment"/>
</dbReference>
<evidence type="ECO:0000313" key="1">
    <source>
        <dbReference type="EMBL" id="AGM11870.1"/>
    </source>
</evidence>
<sequence>MYDTAEEVIRTLKARIEEDDEMELVGQNSSFRGIILLVKSTNEDAPYSITADMETTVASTYTSPQDEDNEYRIGIPLEVGN</sequence>
<dbReference type="EMBL" id="KC292029">
    <property type="protein sequence ID" value="AGM11870.1"/>
    <property type="molecule type" value="Genomic_DNA"/>
</dbReference>
<keyword evidence="2" id="KW-1185">Reference proteome</keyword>
<organism evidence="1 2">
    <name type="scientific">Haloarcula californiae tailed virus 1</name>
    <dbReference type="NCBI Taxonomy" id="1273746"/>
    <lineage>
        <taxon>Viruses</taxon>
        <taxon>Duplodnaviria</taxon>
        <taxon>Heunggongvirae</taxon>
        <taxon>Uroviricota</taxon>
        <taxon>Caudoviricetes</taxon>
        <taxon>Thumleimavirales</taxon>
        <taxon>Druskaviridae</taxon>
        <taxon>Hacavirus</taxon>
        <taxon>Hacavirus italiense</taxon>
        <taxon>Hacavirus HCTV1</taxon>
    </lineage>
</organism>
<accession>R4TAA2</accession>
<dbReference type="GeneID" id="16193554"/>
<proteinExistence type="predicted"/>
<protein>
    <submittedName>
        <fullName evidence="1">Uncharacterized protein</fullName>
    </submittedName>
</protein>
<dbReference type="KEGG" id="vg:16193554"/>
<name>R4TAA2_9CAUD</name>
<dbReference type="RefSeq" id="YP_008059569.1">
    <property type="nucleotide sequence ID" value="NC_021330.1"/>
</dbReference>
<gene>
    <name evidence="1" type="primary">7</name>
    <name evidence="1" type="ORF">DNAM5_7</name>
</gene>